<proteinExistence type="predicted"/>
<comment type="caution">
    <text evidence="1">The sequence shown here is derived from an EMBL/GenBank/DDBJ whole genome shotgun (WGS) entry which is preliminary data.</text>
</comment>
<sequence length="158" mass="17925">MLREIKIKAMLDSSPVFNEALAGPPLHTGVLLPSLRRLPYWHPKGLDSVHQHMSWSFDHVKTRESSWSLSNALIHSKCEITKGVSSSNLPPQVTFGVVAHKISYAFWGCCTTKNLMEMMPWCLSSSQEQNLLEPDQTQPPHKRTLPASRYFARYGPCY</sequence>
<dbReference type="AlphaFoldDB" id="A0AAN9LNN5"/>
<organism evidence="1 2">
    <name type="scientific">Canavalia gladiata</name>
    <name type="common">Sword bean</name>
    <name type="synonym">Dolichos gladiatus</name>
    <dbReference type="NCBI Taxonomy" id="3824"/>
    <lineage>
        <taxon>Eukaryota</taxon>
        <taxon>Viridiplantae</taxon>
        <taxon>Streptophyta</taxon>
        <taxon>Embryophyta</taxon>
        <taxon>Tracheophyta</taxon>
        <taxon>Spermatophyta</taxon>
        <taxon>Magnoliopsida</taxon>
        <taxon>eudicotyledons</taxon>
        <taxon>Gunneridae</taxon>
        <taxon>Pentapetalae</taxon>
        <taxon>rosids</taxon>
        <taxon>fabids</taxon>
        <taxon>Fabales</taxon>
        <taxon>Fabaceae</taxon>
        <taxon>Papilionoideae</taxon>
        <taxon>50 kb inversion clade</taxon>
        <taxon>NPAAA clade</taxon>
        <taxon>indigoferoid/millettioid clade</taxon>
        <taxon>Phaseoleae</taxon>
        <taxon>Canavalia</taxon>
    </lineage>
</organism>
<gene>
    <name evidence="1" type="ORF">VNO77_19957</name>
</gene>
<protein>
    <submittedName>
        <fullName evidence="1">Uncharacterized protein</fullName>
    </submittedName>
</protein>
<name>A0AAN9LNN5_CANGL</name>
<keyword evidence="2" id="KW-1185">Reference proteome</keyword>
<dbReference type="Proteomes" id="UP001367508">
    <property type="component" value="Unassembled WGS sequence"/>
</dbReference>
<dbReference type="EMBL" id="JAYMYQ010000004">
    <property type="protein sequence ID" value="KAK7339299.1"/>
    <property type="molecule type" value="Genomic_DNA"/>
</dbReference>
<evidence type="ECO:0000313" key="1">
    <source>
        <dbReference type="EMBL" id="KAK7339299.1"/>
    </source>
</evidence>
<reference evidence="1 2" key="1">
    <citation type="submission" date="2024-01" db="EMBL/GenBank/DDBJ databases">
        <title>The genomes of 5 underutilized Papilionoideae crops provide insights into root nodulation and disease resistanc.</title>
        <authorList>
            <person name="Jiang F."/>
        </authorList>
    </citation>
    <scope>NUCLEOTIDE SEQUENCE [LARGE SCALE GENOMIC DNA]</scope>
    <source>
        <strain evidence="1">LVBAO_FW01</strain>
        <tissue evidence="1">Leaves</tissue>
    </source>
</reference>
<accession>A0AAN9LNN5</accession>
<evidence type="ECO:0000313" key="2">
    <source>
        <dbReference type="Proteomes" id="UP001367508"/>
    </source>
</evidence>